<dbReference type="PANTHER" id="PTHR22602:SF0">
    <property type="entry name" value="TRANSFERASE CAF17, MITOCHONDRIAL-RELATED"/>
    <property type="match status" value="1"/>
</dbReference>
<protein>
    <recommendedName>
        <fullName evidence="3">Aminomethyltransferase folate-binding domain-containing protein</fullName>
    </recommendedName>
</protein>
<dbReference type="Gene3D" id="3.30.70.1400">
    <property type="entry name" value="Aminomethyltransferase beta-barrel domains"/>
    <property type="match status" value="1"/>
</dbReference>
<dbReference type="PANTHER" id="PTHR22602">
    <property type="entry name" value="TRANSFERASE CAF17, MITOCHONDRIAL-RELATED"/>
    <property type="match status" value="1"/>
</dbReference>
<comment type="caution">
    <text evidence="1">The sequence shown here is derived from an EMBL/GenBank/DDBJ whole genome shotgun (WGS) entry which is preliminary data.</text>
</comment>
<organism evidence="1 2">
    <name type="scientific">SAR86 cluster bacterium</name>
    <dbReference type="NCBI Taxonomy" id="2030880"/>
    <lineage>
        <taxon>Bacteria</taxon>
        <taxon>Pseudomonadati</taxon>
        <taxon>Pseudomonadota</taxon>
        <taxon>Gammaproteobacteria</taxon>
        <taxon>SAR86 cluster</taxon>
    </lineage>
</organism>
<dbReference type="GO" id="GO:0016226">
    <property type="term" value="P:iron-sulfur cluster assembly"/>
    <property type="evidence" value="ECO:0007669"/>
    <property type="project" value="TreeGrafter"/>
</dbReference>
<dbReference type="SUPFAM" id="SSF103025">
    <property type="entry name" value="Folate-binding domain"/>
    <property type="match status" value="1"/>
</dbReference>
<dbReference type="Proteomes" id="UP000744438">
    <property type="component" value="Unassembled WGS sequence"/>
</dbReference>
<dbReference type="NCBIfam" id="TIGR03317">
    <property type="entry name" value="ygfZ_signature"/>
    <property type="match status" value="1"/>
</dbReference>
<dbReference type="Gene3D" id="2.40.30.160">
    <property type="match status" value="1"/>
</dbReference>
<evidence type="ECO:0000313" key="1">
    <source>
        <dbReference type="EMBL" id="MBL6811624.1"/>
    </source>
</evidence>
<sequence>MNFSEKHTSLTVQGSQAADFLQGQITIDTEKISNEDFKPGCICNNKGRVMATFWIKKVENGFKIAILEELSTSFEEHMNKYIPFFDAQLKKDEQDSLKKELDSTEWIKFLIDKGIVEVNKHTSSKFTPHELNYQNNELIDFSKGCFNGQEVIARMEYRGKLKFGLKIADNLQSEVKESSVYNKEGKKVGEVLSKGGKYGFIFFKNKDDQTESIFLDGQIINIL</sequence>
<proteinExistence type="predicted"/>
<dbReference type="InterPro" id="IPR017703">
    <property type="entry name" value="YgfZ/GCV_T_CS"/>
</dbReference>
<dbReference type="InterPro" id="IPR045179">
    <property type="entry name" value="YgfZ/GcvT"/>
</dbReference>
<dbReference type="AlphaFoldDB" id="A0A937LCG0"/>
<reference evidence="1" key="1">
    <citation type="submission" date="2020-10" db="EMBL/GenBank/DDBJ databases">
        <title>Microbiome of the Black Sea water column analyzed by genome centric metagenomics.</title>
        <authorList>
            <person name="Cabello-Yeves P.J."/>
            <person name="Callieri C."/>
            <person name="Picazo A."/>
            <person name="Mehrshad M."/>
            <person name="Haro-Moreno J.M."/>
            <person name="Roda-Garcia J."/>
            <person name="Dzembekova N."/>
            <person name="Slabakova V."/>
            <person name="Slabakova N."/>
            <person name="Moncheva S."/>
            <person name="Rodriguez-Valera F."/>
        </authorList>
    </citation>
    <scope>NUCLEOTIDE SEQUENCE</scope>
    <source>
        <strain evidence="1">BS307-5m-G49</strain>
    </source>
</reference>
<name>A0A937LCG0_9GAMM</name>
<dbReference type="EMBL" id="JADHQC010000006">
    <property type="protein sequence ID" value="MBL6811624.1"/>
    <property type="molecule type" value="Genomic_DNA"/>
</dbReference>
<accession>A0A937LCG0</accession>
<gene>
    <name evidence="1" type="ORF">ISQ63_01925</name>
</gene>
<evidence type="ECO:0008006" key="3">
    <source>
        <dbReference type="Google" id="ProtNLM"/>
    </source>
</evidence>
<evidence type="ECO:0000313" key="2">
    <source>
        <dbReference type="Proteomes" id="UP000744438"/>
    </source>
</evidence>